<proteinExistence type="predicted"/>
<feature type="chain" id="PRO_5041703331" evidence="1">
    <location>
        <begin position="21"/>
        <end position="106"/>
    </location>
</feature>
<sequence length="106" mass="12304">MKIQLCYSCLIFLLIHLTENHQIDNYLSKKCKTPEGNLIISEFGKCGSIVKLNKHLLNEDTLHIRYDNIEEAIKNSKFGESYAIVLYTENGYIQWLVFFQNICGTI</sequence>
<name>A0AA85KBK6_TRIRE</name>
<reference evidence="3" key="2">
    <citation type="submission" date="2023-11" db="UniProtKB">
        <authorList>
            <consortium name="WormBaseParasite"/>
        </authorList>
    </citation>
    <scope>IDENTIFICATION</scope>
</reference>
<evidence type="ECO:0000313" key="3">
    <source>
        <dbReference type="WBParaSite" id="TREG1_67250.1"/>
    </source>
</evidence>
<reference evidence="2" key="1">
    <citation type="submission" date="2022-06" db="EMBL/GenBank/DDBJ databases">
        <authorList>
            <person name="Berger JAMES D."/>
            <person name="Berger JAMES D."/>
        </authorList>
    </citation>
    <scope>NUCLEOTIDE SEQUENCE [LARGE SCALE GENOMIC DNA]</scope>
</reference>
<evidence type="ECO:0000256" key="1">
    <source>
        <dbReference type="SAM" id="SignalP"/>
    </source>
</evidence>
<protein>
    <submittedName>
        <fullName evidence="3">Uncharacterized protein</fullName>
    </submittedName>
</protein>
<keyword evidence="2" id="KW-1185">Reference proteome</keyword>
<accession>A0AA85KBK6</accession>
<evidence type="ECO:0000313" key="2">
    <source>
        <dbReference type="Proteomes" id="UP000050795"/>
    </source>
</evidence>
<dbReference type="Proteomes" id="UP000050795">
    <property type="component" value="Unassembled WGS sequence"/>
</dbReference>
<feature type="signal peptide" evidence="1">
    <location>
        <begin position="1"/>
        <end position="20"/>
    </location>
</feature>
<dbReference type="WBParaSite" id="TREG1_67250.1">
    <property type="protein sequence ID" value="TREG1_67250.1"/>
    <property type="gene ID" value="TREG1_67250"/>
</dbReference>
<organism evidence="2 3">
    <name type="scientific">Trichobilharzia regenti</name>
    <name type="common">Nasal bird schistosome</name>
    <dbReference type="NCBI Taxonomy" id="157069"/>
    <lineage>
        <taxon>Eukaryota</taxon>
        <taxon>Metazoa</taxon>
        <taxon>Spiralia</taxon>
        <taxon>Lophotrochozoa</taxon>
        <taxon>Platyhelminthes</taxon>
        <taxon>Trematoda</taxon>
        <taxon>Digenea</taxon>
        <taxon>Strigeidida</taxon>
        <taxon>Schistosomatoidea</taxon>
        <taxon>Schistosomatidae</taxon>
        <taxon>Trichobilharzia</taxon>
    </lineage>
</organism>
<dbReference type="AlphaFoldDB" id="A0AA85KBK6"/>
<keyword evidence="1" id="KW-0732">Signal</keyword>